<protein>
    <submittedName>
        <fullName evidence="3">ABC transporter substrate-binding protein</fullName>
    </submittedName>
</protein>
<sequence length="286" mass="30210">MGAGAESCQHPRAVRRDPLMTISCRRQLALAALLAFATAGLSGSFAKADGEAKLLAPGGTLRVGIYPGSPTSMVTDAAGKPHGLAYDLGGELAKRLGVGVDYVRFQRVADIVAAIHDSQVDFTVTNATPARASEVSFSQPVLAIELGYLVPANSPVGKIEDIDKPGVKIGVTKGSTSERTLPAKFKNATIVPAESVKVAIGMFDRGEIDLYATNKPTLFEMSDQMPGGRILDGNWGLEHMAIAIPRGREDALPLLNRFVTEEQSSGALDTIQQQAGLRGATKARRE</sequence>
<evidence type="ECO:0000256" key="1">
    <source>
        <dbReference type="ARBA" id="ARBA00022729"/>
    </source>
</evidence>
<dbReference type="CDD" id="cd13623">
    <property type="entry name" value="PBP2_AA_hypothetical"/>
    <property type="match status" value="1"/>
</dbReference>
<comment type="caution">
    <text evidence="3">The sequence shown here is derived from an EMBL/GenBank/DDBJ whole genome shotgun (WGS) entry which is preliminary data.</text>
</comment>
<keyword evidence="1" id="KW-0732">Signal</keyword>
<evidence type="ECO:0000259" key="2">
    <source>
        <dbReference type="SMART" id="SM00062"/>
    </source>
</evidence>
<dbReference type="EMBL" id="SPQT01000003">
    <property type="protein sequence ID" value="TFV49119.1"/>
    <property type="molecule type" value="Genomic_DNA"/>
</dbReference>
<evidence type="ECO:0000313" key="3">
    <source>
        <dbReference type="EMBL" id="TFV49119.1"/>
    </source>
</evidence>
<evidence type="ECO:0000313" key="4">
    <source>
        <dbReference type="Proteomes" id="UP000297966"/>
    </source>
</evidence>
<feature type="domain" description="Solute-binding protein family 3/N-terminal" evidence="2">
    <location>
        <begin position="60"/>
        <end position="279"/>
    </location>
</feature>
<dbReference type="SUPFAM" id="SSF53850">
    <property type="entry name" value="Periplasmic binding protein-like II"/>
    <property type="match status" value="1"/>
</dbReference>
<dbReference type="PANTHER" id="PTHR35936:SF17">
    <property type="entry name" value="ARGININE-BINDING EXTRACELLULAR PROTEIN ARTP"/>
    <property type="match status" value="1"/>
</dbReference>
<dbReference type="InterPro" id="IPR001638">
    <property type="entry name" value="Solute-binding_3/MltF_N"/>
</dbReference>
<dbReference type="OrthoDB" id="6955767at2"/>
<gene>
    <name evidence="3" type="ORF">E4K65_09370</name>
</gene>
<dbReference type="SMART" id="SM00062">
    <property type="entry name" value="PBPb"/>
    <property type="match status" value="1"/>
</dbReference>
<reference evidence="3 4" key="1">
    <citation type="submission" date="2019-03" db="EMBL/GenBank/DDBJ databases">
        <title>Bradyrhizobium diversity isolated from nodules of Chamaecrista fasciculata.</title>
        <authorList>
            <person name="Klepa M.S."/>
            <person name="Urquiaga M.O."/>
            <person name="Hungria M."/>
            <person name="Delamuta J.R."/>
        </authorList>
    </citation>
    <scope>NUCLEOTIDE SEQUENCE [LARGE SCALE GENOMIC DNA]</scope>
    <source>
        <strain evidence="3 4">CNPSo 3448</strain>
    </source>
</reference>
<accession>A0A4Y9M1R3</accession>
<dbReference type="Pfam" id="PF00497">
    <property type="entry name" value="SBP_bac_3"/>
    <property type="match status" value="1"/>
</dbReference>
<proteinExistence type="predicted"/>
<dbReference type="Gene3D" id="3.40.190.10">
    <property type="entry name" value="Periplasmic binding protein-like II"/>
    <property type="match status" value="2"/>
</dbReference>
<dbReference type="AlphaFoldDB" id="A0A4Y9M1R3"/>
<organism evidence="3 4">
    <name type="scientific">Bradyrhizobium niftali</name>
    <dbReference type="NCBI Taxonomy" id="2560055"/>
    <lineage>
        <taxon>Bacteria</taxon>
        <taxon>Pseudomonadati</taxon>
        <taxon>Pseudomonadota</taxon>
        <taxon>Alphaproteobacteria</taxon>
        <taxon>Hyphomicrobiales</taxon>
        <taxon>Nitrobacteraceae</taxon>
        <taxon>Bradyrhizobium</taxon>
    </lineage>
</organism>
<keyword evidence="4" id="KW-1185">Reference proteome</keyword>
<dbReference type="Proteomes" id="UP000297966">
    <property type="component" value="Unassembled WGS sequence"/>
</dbReference>
<name>A0A4Y9M1R3_9BRAD</name>
<dbReference type="PANTHER" id="PTHR35936">
    <property type="entry name" value="MEMBRANE-BOUND LYTIC MUREIN TRANSGLYCOSYLASE F"/>
    <property type="match status" value="1"/>
</dbReference>